<dbReference type="Proteomes" id="UP000492821">
    <property type="component" value="Unassembled WGS sequence"/>
</dbReference>
<keyword evidence="2" id="KW-1133">Transmembrane helix</keyword>
<keyword evidence="3" id="KW-1185">Reference proteome</keyword>
<feature type="compositionally biased region" description="Pro residues" evidence="1">
    <location>
        <begin position="37"/>
        <end position="47"/>
    </location>
</feature>
<evidence type="ECO:0000256" key="1">
    <source>
        <dbReference type="SAM" id="MobiDB-lite"/>
    </source>
</evidence>
<protein>
    <submittedName>
        <fullName evidence="4">PRA1 family protein</fullName>
    </submittedName>
</protein>
<keyword evidence="2" id="KW-0812">Transmembrane</keyword>
<organism evidence="3 4">
    <name type="scientific">Panagrellus redivivus</name>
    <name type="common">Microworm</name>
    <dbReference type="NCBI Taxonomy" id="6233"/>
    <lineage>
        <taxon>Eukaryota</taxon>
        <taxon>Metazoa</taxon>
        <taxon>Ecdysozoa</taxon>
        <taxon>Nematoda</taxon>
        <taxon>Chromadorea</taxon>
        <taxon>Rhabditida</taxon>
        <taxon>Tylenchina</taxon>
        <taxon>Panagrolaimomorpha</taxon>
        <taxon>Panagrolaimoidea</taxon>
        <taxon>Panagrolaimidae</taxon>
        <taxon>Panagrellus</taxon>
    </lineage>
</organism>
<proteinExistence type="predicted"/>
<feature type="transmembrane region" description="Helical" evidence="2">
    <location>
        <begin position="108"/>
        <end position="138"/>
    </location>
</feature>
<feature type="compositionally biased region" description="Polar residues" evidence="1">
    <location>
        <begin position="57"/>
        <end position="66"/>
    </location>
</feature>
<sequence>MDASNNEAPVLRKRPSPTAEKVPNAPIDTDIDVKPVLPIPPNNPPPSSSSIAKKEPTPSQSDTKTPPTWDFNELKDIFNDLRAQLDTAPPPRRYGFTPLEQWRIYGTFVFYFNMIPLFFLGVYTIFVCGATVISAVFIQGSLVILGTFISLPFFVAMSVVGLAVGMVIVVIGHFFETETLKKHTPRFLTD</sequence>
<dbReference type="WBParaSite" id="Pan_g18587.t1">
    <property type="protein sequence ID" value="Pan_g18587.t1"/>
    <property type="gene ID" value="Pan_g18587"/>
</dbReference>
<feature type="transmembrane region" description="Helical" evidence="2">
    <location>
        <begin position="144"/>
        <end position="175"/>
    </location>
</feature>
<feature type="region of interest" description="Disordered" evidence="1">
    <location>
        <begin position="1"/>
        <end position="69"/>
    </location>
</feature>
<keyword evidence="2" id="KW-0472">Membrane</keyword>
<dbReference type="AlphaFoldDB" id="A0A7E4VAD3"/>
<reference evidence="4" key="2">
    <citation type="submission" date="2020-10" db="UniProtKB">
        <authorList>
            <consortium name="WormBaseParasite"/>
        </authorList>
    </citation>
    <scope>IDENTIFICATION</scope>
</reference>
<evidence type="ECO:0000313" key="3">
    <source>
        <dbReference type="Proteomes" id="UP000492821"/>
    </source>
</evidence>
<name>A0A7E4VAD3_PANRE</name>
<reference evidence="3" key="1">
    <citation type="journal article" date="2013" name="Genetics">
        <title>The draft genome and transcriptome of Panagrellus redivivus are shaped by the harsh demands of a free-living lifestyle.</title>
        <authorList>
            <person name="Srinivasan J."/>
            <person name="Dillman A.R."/>
            <person name="Macchietto M.G."/>
            <person name="Heikkinen L."/>
            <person name="Lakso M."/>
            <person name="Fracchia K.M."/>
            <person name="Antoshechkin I."/>
            <person name="Mortazavi A."/>
            <person name="Wong G."/>
            <person name="Sternberg P.W."/>
        </authorList>
    </citation>
    <scope>NUCLEOTIDE SEQUENCE [LARGE SCALE GENOMIC DNA]</scope>
    <source>
        <strain evidence="3">MT8872</strain>
    </source>
</reference>
<evidence type="ECO:0000256" key="2">
    <source>
        <dbReference type="SAM" id="Phobius"/>
    </source>
</evidence>
<accession>A0A7E4VAD3</accession>
<evidence type="ECO:0000313" key="4">
    <source>
        <dbReference type="WBParaSite" id="Pan_g18587.t1"/>
    </source>
</evidence>